<proteinExistence type="inferred from homology"/>
<dbReference type="GO" id="GO:0009116">
    <property type="term" value="P:nucleoside metabolic process"/>
    <property type="evidence" value="ECO:0007669"/>
    <property type="project" value="InterPro"/>
</dbReference>
<comment type="pathway">
    <text evidence="2 7">Purine metabolism; purine nucleoside salvage.</text>
</comment>
<dbReference type="NCBIfam" id="TIGR01700">
    <property type="entry name" value="PNPH"/>
    <property type="match status" value="1"/>
</dbReference>
<keyword evidence="11" id="KW-1185">Reference proteome</keyword>
<dbReference type="GO" id="GO:0005737">
    <property type="term" value="C:cytoplasm"/>
    <property type="evidence" value="ECO:0007669"/>
    <property type="project" value="TreeGrafter"/>
</dbReference>
<name>A0A926HPG2_9FIRM</name>
<dbReference type="EC" id="2.4.2.1" evidence="7"/>
<evidence type="ECO:0000256" key="2">
    <source>
        <dbReference type="ARBA" id="ARBA00005058"/>
    </source>
</evidence>
<feature type="binding site" evidence="8">
    <location>
        <position position="189"/>
    </location>
    <ligand>
        <name>a purine D-ribonucleoside</name>
        <dbReference type="ChEBI" id="CHEBI:142355"/>
    </ligand>
</feature>
<comment type="catalytic activity">
    <reaction evidence="6">
        <text>a purine 2'-deoxy-D-ribonucleoside + phosphate = a purine nucleobase + 2-deoxy-alpha-D-ribose 1-phosphate</text>
        <dbReference type="Rhea" id="RHEA:36431"/>
        <dbReference type="ChEBI" id="CHEBI:26386"/>
        <dbReference type="ChEBI" id="CHEBI:43474"/>
        <dbReference type="ChEBI" id="CHEBI:57259"/>
        <dbReference type="ChEBI" id="CHEBI:142361"/>
        <dbReference type="EC" id="2.4.2.1"/>
    </reaction>
</comment>
<sequence>MDLQQTADRLTERLGQRAKLGIILGSGLGDYYESMTDTIVIPYGEIEGFPESTVPGHAGEWIMGRLFGIPTVMMRGRFHIYEGHPAQIVALPIRVMRAMGVEKLIVTNACGGIREDFAAGDLMLIEDQINFAGYNPLIGPNDERWGPRFPDMSRAYDPFLLKLAQEVAADLGIPLQKGVYAMMSGPSFETPAEIRMLRALGADAVGMSTVPEVIAANHCGIQVLGISCVTNKAADGKGEPLNHEEVLEAGRRVAASFRKLLNGITKRLTF</sequence>
<dbReference type="InterPro" id="IPR035994">
    <property type="entry name" value="Nucleoside_phosphorylase_sf"/>
</dbReference>
<feature type="binding site" evidence="8">
    <location>
        <position position="109"/>
    </location>
    <ligand>
        <name>phosphate</name>
        <dbReference type="ChEBI" id="CHEBI:43474"/>
    </ligand>
</feature>
<dbReference type="NCBIfam" id="TIGR01697">
    <property type="entry name" value="PNPH-PUNA-XAPA"/>
    <property type="match status" value="1"/>
</dbReference>
<dbReference type="SUPFAM" id="SSF53167">
    <property type="entry name" value="Purine and uridine phosphorylases"/>
    <property type="match status" value="1"/>
</dbReference>
<accession>A0A926HPG2</accession>
<dbReference type="Proteomes" id="UP000623172">
    <property type="component" value="Unassembled WGS sequence"/>
</dbReference>
<dbReference type="InterPro" id="IPR011270">
    <property type="entry name" value="Pur_Nuc_Pase_Ino/Guo-sp"/>
</dbReference>
<protein>
    <recommendedName>
        <fullName evidence="7">Purine nucleoside phosphorylase</fullName>
        <ecNumber evidence="7">2.4.2.1</ecNumber>
    </recommendedName>
    <alternativeName>
        <fullName evidence="7">Inosine-guanosine phosphorylase</fullName>
    </alternativeName>
</protein>
<dbReference type="PANTHER" id="PTHR11904">
    <property type="entry name" value="METHYLTHIOADENOSINE/PURINE NUCLEOSIDE PHOSPHORYLASE"/>
    <property type="match status" value="1"/>
</dbReference>
<dbReference type="PANTHER" id="PTHR11904:SF9">
    <property type="entry name" value="PURINE NUCLEOSIDE PHOSPHORYLASE-RELATED"/>
    <property type="match status" value="1"/>
</dbReference>
<dbReference type="Pfam" id="PF01048">
    <property type="entry name" value="PNP_UDP_1"/>
    <property type="match status" value="1"/>
</dbReference>
<dbReference type="InterPro" id="IPR000845">
    <property type="entry name" value="Nucleoside_phosphorylase_d"/>
</dbReference>
<evidence type="ECO:0000256" key="4">
    <source>
        <dbReference type="ARBA" id="ARBA00022676"/>
    </source>
</evidence>
<dbReference type="Gene3D" id="3.40.50.1580">
    <property type="entry name" value="Nucleoside phosphorylase domain"/>
    <property type="match status" value="1"/>
</dbReference>
<dbReference type="CDD" id="cd09009">
    <property type="entry name" value="PNP-EcPNPII_like"/>
    <property type="match status" value="1"/>
</dbReference>
<feature type="binding site" evidence="8">
    <location>
        <position position="208"/>
    </location>
    <ligand>
        <name>phosphate</name>
        <dbReference type="ChEBI" id="CHEBI:43474"/>
    </ligand>
</feature>
<keyword evidence="5 7" id="KW-0808">Transferase</keyword>
<dbReference type="GO" id="GO:0004731">
    <property type="term" value="F:purine-nucleoside phosphorylase activity"/>
    <property type="evidence" value="ECO:0007669"/>
    <property type="project" value="UniProtKB-EC"/>
</dbReference>
<dbReference type="AlphaFoldDB" id="A0A926HPG2"/>
<feature type="binding site" evidence="8">
    <location>
        <begin position="77"/>
        <end position="79"/>
    </location>
    <ligand>
        <name>phosphate</name>
        <dbReference type="ChEBI" id="CHEBI:43474"/>
    </ligand>
</feature>
<reference evidence="10" key="1">
    <citation type="submission" date="2020-08" db="EMBL/GenBank/DDBJ databases">
        <title>Genome public.</title>
        <authorList>
            <person name="Liu C."/>
            <person name="Sun Q."/>
        </authorList>
    </citation>
    <scope>NUCLEOTIDE SEQUENCE</scope>
    <source>
        <strain evidence="10">NSJ-53</strain>
    </source>
</reference>
<evidence type="ECO:0000256" key="5">
    <source>
        <dbReference type="ARBA" id="ARBA00022679"/>
    </source>
</evidence>
<comment type="caution">
    <text evidence="10">The sequence shown here is derived from an EMBL/GenBank/DDBJ whole genome shotgun (WGS) entry which is preliminary data.</text>
</comment>
<dbReference type="PIRSF" id="PIRSF000477">
    <property type="entry name" value="PurNPase"/>
    <property type="match status" value="1"/>
</dbReference>
<keyword evidence="4 7" id="KW-0328">Glycosyltransferase</keyword>
<dbReference type="NCBIfam" id="NF006054">
    <property type="entry name" value="PRK08202.1"/>
    <property type="match status" value="1"/>
</dbReference>
<evidence type="ECO:0000313" key="10">
    <source>
        <dbReference type="EMBL" id="MBC8531183.1"/>
    </source>
</evidence>
<evidence type="ECO:0000256" key="8">
    <source>
        <dbReference type="PIRSR" id="PIRSR000477-2"/>
    </source>
</evidence>
<dbReference type="RefSeq" id="WP_249315320.1">
    <property type="nucleotide sequence ID" value="NZ_JACRSR010000001.1"/>
</dbReference>
<evidence type="ECO:0000256" key="1">
    <source>
        <dbReference type="ARBA" id="ARBA00002678"/>
    </source>
</evidence>
<organism evidence="10 11">
    <name type="scientific">Gehongia tenuis</name>
    <dbReference type="NCBI Taxonomy" id="2763655"/>
    <lineage>
        <taxon>Bacteria</taxon>
        <taxon>Bacillati</taxon>
        <taxon>Bacillota</taxon>
        <taxon>Clostridia</taxon>
        <taxon>Christensenellales</taxon>
        <taxon>Christensenellaceae</taxon>
        <taxon>Gehongia</taxon>
    </lineage>
</organism>
<dbReference type="EMBL" id="JACRSR010000001">
    <property type="protein sequence ID" value="MBC8531183.1"/>
    <property type="molecule type" value="Genomic_DNA"/>
</dbReference>
<gene>
    <name evidence="10" type="ORF">H8696_04890</name>
</gene>
<feature type="binding site" evidence="8">
    <location>
        <position position="57"/>
    </location>
    <ligand>
        <name>phosphate</name>
        <dbReference type="ChEBI" id="CHEBI:43474"/>
    </ligand>
</feature>
<feature type="domain" description="Nucleoside phosphorylase" evidence="9">
    <location>
        <begin position="19"/>
        <end position="263"/>
    </location>
</feature>
<evidence type="ECO:0000313" key="11">
    <source>
        <dbReference type="Proteomes" id="UP000623172"/>
    </source>
</evidence>
<feature type="binding site" evidence="8">
    <location>
        <position position="26"/>
    </location>
    <ligand>
        <name>phosphate</name>
        <dbReference type="ChEBI" id="CHEBI:43474"/>
    </ligand>
</feature>
<feature type="binding site" evidence="8">
    <location>
        <position position="231"/>
    </location>
    <ligand>
        <name>a purine D-ribonucleoside</name>
        <dbReference type="ChEBI" id="CHEBI:142355"/>
    </ligand>
</feature>
<evidence type="ECO:0000259" key="9">
    <source>
        <dbReference type="Pfam" id="PF01048"/>
    </source>
</evidence>
<dbReference type="InterPro" id="IPR011268">
    <property type="entry name" value="Purine_phosphorylase"/>
</dbReference>
<evidence type="ECO:0000256" key="3">
    <source>
        <dbReference type="ARBA" id="ARBA00006751"/>
    </source>
</evidence>
<comment type="function">
    <text evidence="1">The purine nucleoside phosphorylases catalyze the phosphorolytic breakdown of the N-glycosidic bond in the beta-(deoxy)ribonucleoside molecules, with the formation of the corresponding free purine bases and pentose-1-phosphate. Cleaves guanosine, inosine, 2'-deoxyguanosine and 2'-deoxyinosine.</text>
</comment>
<comment type="similarity">
    <text evidence="3 7">Belongs to the PNP/MTAP phosphorylase family.</text>
</comment>
<evidence type="ECO:0000256" key="7">
    <source>
        <dbReference type="PIRNR" id="PIRNR000477"/>
    </source>
</evidence>
<evidence type="ECO:0000256" key="6">
    <source>
        <dbReference type="ARBA" id="ARBA00048556"/>
    </source>
</evidence>